<dbReference type="Pfam" id="PF13592">
    <property type="entry name" value="HTH_33"/>
    <property type="match status" value="1"/>
</dbReference>
<accession>A0ABZ1H0P8</accession>
<dbReference type="InterPro" id="IPR025959">
    <property type="entry name" value="Winged_HTH_dom"/>
</dbReference>
<dbReference type="EMBL" id="CP109135">
    <property type="protein sequence ID" value="WSD12088.1"/>
    <property type="molecule type" value="Genomic_DNA"/>
</dbReference>
<evidence type="ECO:0000313" key="3">
    <source>
        <dbReference type="Proteomes" id="UP001340816"/>
    </source>
</evidence>
<name>A0ABZ1H0P8_STRPH</name>
<reference evidence="2 3" key="1">
    <citation type="submission" date="2022-10" db="EMBL/GenBank/DDBJ databases">
        <title>The complete genomes of actinobacterial strains from the NBC collection.</title>
        <authorList>
            <person name="Joergensen T.S."/>
            <person name="Alvarez Arevalo M."/>
            <person name="Sterndorff E.B."/>
            <person name="Faurdal D."/>
            <person name="Vuksanovic O."/>
            <person name="Mourched A.-S."/>
            <person name="Charusanti P."/>
            <person name="Shaw S."/>
            <person name="Blin K."/>
            <person name="Weber T."/>
        </authorList>
    </citation>
    <scope>NUCLEOTIDE SEQUENCE [LARGE SCALE GENOMIC DNA]</scope>
    <source>
        <strain evidence="2 3">NBC 01752</strain>
    </source>
</reference>
<dbReference type="Proteomes" id="UP001340816">
    <property type="component" value="Chromosome"/>
</dbReference>
<evidence type="ECO:0000313" key="2">
    <source>
        <dbReference type="EMBL" id="WSD12088.1"/>
    </source>
</evidence>
<evidence type="ECO:0000259" key="1">
    <source>
        <dbReference type="Pfam" id="PF13592"/>
    </source>
</evidence>
<keyword evidence="3" id="KW-1185">Reference proteome</keyword>
<organism evidence="2 3">
    <name type="scientific">Streptomyces phaeochromogenes</name>
    <dbReference type="NCBI Taxonomy" id="1923"/>
    <lineage>
        <taxon>Bacteria</taxon>
        <taxon>Bacillati</taxon>
        <taxon>Actinomycetota</taxon>
        <taxon>Actinomycetes</taxon>
        <taxon>Kitasatosporales</taxon>
        <taxon>Streptomycetaceae</taxon>
        <taxon>Streptomyces</taxon>
        <taxon>Streptomyces phaeochromogenes group</taxon>
    </lineage>
</organism>
<protein>
    <submittedName>
        <fullName evidence="2">Winged helix-turn-helix domain-containing protein</fullName>
    </submittedName>
</protein>
<sequence>MDALASTGLPKLPKLSEGQFAELEKELVLRAAEHGWEDQRWTVARIRAVIAFKFRVDCSMAAVWRLLHRHGWPRQSPARFAVEHDEQAVELWKKDVWPQAE</sequence>
<dbReference type="RefSeq" id="WP_326757607.1">
    <property type="nucleotide sequence ID" value="NZ_CP109135.1"/>
</dbReference>
<gene>
    <name evidence="2" type="ORF">OHB35_02085</name>
</gene>
<proteinExistence type="predicted"/>
<feature type="domain" description="Winged helix-turn helix" evidence="1">
    <location>
        <begin position="37"/>
        <end position="95"/>
    </location>
</feature>